<name>A0A285LXG7_9NOCA</name>
<sequence length="261" mass="27206">MRRPSTTIAAVIGCTALLSVAPGAAGGESPGPPTPGGPAAPADAAVDGPVNFDTLTATVTPDHGYFTGITVEFDRTSRTESGEKPSAATQFVFLFDRSIRINADRFPVCSRTELATHGIAGCPTGSQVGSGTAQIHPATTADVFVFNTRYSDGDHGVLITIPATGAILENTLEPVTGHPGSPYGVGLDELLPSPLPPQQRSATTRFRVTFGTTRTDHTGTHSYLESFALPGQPLELGIWSRFVTGQIIQTTDSVPRPSPIP</sequence>
<proteinExistence type="predicted"/>
<accession>A0A285LXG7</accession>
<feature type="signal peptide" evidence="2">
    <location>
        <begin position="1"/>
        <end position="24"/>
    </location>
</feature>
<feature type="chain" id="PRO_5038923714" description="MspA protein" evidence="2">
    <location>
        <begin position="25"/>
        <end position="261"/>
    </location>
</feature>
<keyword evidence="4" id="KW-1185">Reference proteome</keyword>
<evidence type="ECO:0000313" key="4">
    <source>
        <dbReference type="Proteomes" id="UP000219565"/>
    </source>
</evidence>
<evidence type="ECO:0000313" key="3">
    <source>
        <dbReference type="EMBL" id="SNY89598.1"/>
    </source>
</evidence>
<protein>
    <recommendedName>
        <fullName evidence="5">MspA protein</fullName>
    </recommendedName>
</protein>
<keyword evidence="2" id="KW-0732">Signal</keyword>
<evidence type="ECO:0000256" key="2">
    <source>
        <dbReference type="SAM" id="SignalP"/>
    </source>
</evidence>
<dbReference type="EMBL" id="OBEG01000009">
    <property type="protein sequence ID" value="SNY89598.1"/>
    <property type="molecule type" value="Genomic_DNA"/>
</dbReference>
<dbReference type="AlphaFoldDB" id="A0A285LXG7"/>
<reference evidence="3 4" key="1">
    <citation type="submission" date="2017-09" db="EMBL/GenBank/DDBJ databases">
        <authorList>
            <person name="Ehlers B."/>
            <person name="Leendertz F.H."/>
        </authorList>
    </citation>
    <scope>NUCLEOTIDE SEQUENCE [LARGE SCALE GENOMIC DNA]</scope>
    <source>
        <strain evidence="3 4">DSM 45537</strain>
    </source>
</reference>
<gene>
    <name evidence="3" type="ORF">SAMN04244553_6617</name>
</gene>
<evidence type="ECO:0008006" key="5">
    <source>
        <dbReference type="Google" id="ProtNLM"/>
    </source>
</evidence>
<dbReference type="Proteomes" id="UP000219565">
    <property type="component" value="Unassembled WGS sequence"/>
</dbReference>
<dbReference type="OrthoDB" id="4539419at2"/>
<feature type="region of interest" description="Disordered" evidence="1">
    <location>
        <begin position="23"/>
        <end position="45"/>
    </location>
</feature>
<organism evidence="3 4">
    <name type="scientific">Nocardia amikacinitolerans</name>
    <dbReference type="NCBI Taxonomy" id="756689"/>
    <lineage>
        <taxon>Bacteria</taxon>
        <taxon>Bacillati</taxon>
        <taxon>Actinomycetota</taxon>
        <taxon>Actinomycetes</taxon>
        <taxon>Mycobacteriales</taxon>
        <taxon>Nocardiaceae</taxon>
        <taxon>Nocardia</taxon>
    </lineage>
</organism>
<dbReference type="RefSeq" id="WP_143861589.1">
    <property type="nucleotide sequence ID" value="NZ_OBEG01000009.1"/>
</dbReference>
<evidence type="ECO:0000256" key="1">
    <source>
        <dbReference type="SAM" id="MobiDB-lite"/>
    </source>
</evidence>